<dbReference type="CDD" id="cd02503">
    <property type="entry name" value="MobA"/>
    <property type="match status" value="1"/>
</dbReference>
<dbReference type="InterPro" id="IPR013482">
    <property type="entry name" value="Molybde_CF_guanTrfase"/>
</dbReference>
<dbReference type="SUPFAM" id="SSF53448">
    <property type="entry name" value="Nucleotide-diphospho-sugar transferases"/>
    <property type="match status" value="1"/>
</dbReference>
<keyword evidence="3" id="KW-0479">Metal-binding</keyword>
<dbReference type="GO" id="GO:0016779">
    <property type="term" value="F:nucleotidyltransferase activity"/>
    <property type="evidence" value="ECO:0007669"/>
    <property type="project" value="UniProtKB-ARBA"/>
</dbReference>
<dbReference type="AlphaFoldDB" id="F8FL77"/>
<feature type="domain" description="MobA-like NTP transferase" evidence="8">
    <location>
        <begin position="4"/>
        <end position="152"/>
    </location>
</feature>
<dbReference type="InterPro" id="IPR029044">
    <property type="entry name" value="Nucleotide-diphossugar_trans"/>
</dbReference>
<organism evidence="9 10">
    <name type="scientific">Paenibacillus mucilaginosus (strain KNP414)</name>
    <dbReference type="NCBI Taxonomy" id="1036673"/>
    <lineage>
        <taxon>Bacteria</taxon>
        <taxon>Bacillati</taxon>
        <taxon>Bacillota</taxon>
        <taxon>Bacilli</taxon>
        <taxon>Bacillales</taxon>
        <taxon>Paenibacillaceae</taxon>
        <taxon>Paenibacillus</taxon>
    </lineage>
</organism>
<protein>
    <submittedName>
        <fullName evidence="9">Molybdopterin-guanine dinucleotide biosynthesis protein A</fullName>
    </submittedName>
</protein>
<reference evidence="10" key="1">
    <citation type="submission" date="2011-06" db="EMBL/GenBank/DDBJ databases">
        <title>Complete genome sequence of Paenibacillus mucilaginosus KNP414.</title>
        <authorList>
            <person name="Wang J."/>
            <person name="Hu S."/>
            <person name="Hu X."/>
            <person name="Zhang B."/>
            <person name="Dong D."/>
            <person name="Zhang S."/>
            <person name="Zhao K."/>
            <person name="Wu D."/>
        </authorList>
    </citation>
    <scope>NUCLEOTIDE SEQUENCE [LARGE SCALE GENOMIC DNA]</scope>
    <source>
        <strain evidence="10">KNP414</strain>
    </source>
</reference>
<dbReference type="PATRIC" id="fig|1036673.3.peg.1256"/>
<evidence type="ECO:0000313" key="10">
    <source>
        <dbReference type="Proteomes" id="UP000006620"/>
    </source>
</evidence>
<evidence type="ECO:0000313" key="9">
    <source>
        <dbReference type="EMBL" id="AEI39996.1"/>
    </source>
</evidence>
<evidence type="ECO:0000256" key="7">
    <source>
        <dbReference type="ARBA" id="ARBA00023150"/>
    </source>
</evidence>
<sequence>MLTGLILAGGESKRMNGANKSMLKFEYETLLQRQVRLMRTVCSELIIVTNDPKSYLRQVDESVRIITDYIPGKGPLSGLHAGLTLARGEQVWAVGCGMPFLSPKAAQLLLEQKNRGFDAAFPRVENMIYPLHGIYDRSCGKRIGELLQSGEGRPDALHRVLNAALVEVEVFTGQGISASFVFEIKTEEDYFTAAEILEGRSAVSG</sequence>
<dbReference type="PANTHER" id="PTHR19136">
    <property type="entry name" value="MOLYBDENUM COFACTOR GUANYLYLTRANSFERASE"/>
    <property type="match status" value="1"/>
</dbReference>
<keyword evidence="7" id="KW-0501">Molybdenum cofactor biosynthesis</keyword>
<dbReference type="HOGENOM" id="CLU_055597_2_1_9"/>
<evidence type="ECO:0000256" key="1">
    <source>
        <dbReference type="ARBA" id="ARBA00022490"/>
    </source>
</evidence>
<reference evidence="9 10" key="2">
    <citation type="journal article" date="2013" name="Genome Announc.">
        <title>Genome Sequence of Growth-Improving Paenibacillus mucilaginosus Strain KNP414.</title>
        <authorList>
            <person name="Lu J.J."/>
            <person name="Wang J.F."/>
            <person name="Hu X.F."/>
        </authorList>
    </citation>
    <scope>NUCLEOTIDE SEQUENCE [LARGE SCALE GENOMIC DNA]</scope>
    <source>
        <strain evidence="9 10">KNP414</strain>
    </source>
</reference>
<evidence type="ECO:0000256" key="3">
    <source>
        <dbReference type="ARBA" id="ARBA00022723"/>
    </source>
</evidence>
<accession>F8FL77</accession>
<keyword evidence="1" id="KW-0963">Cytoplasm</keyword>
<evidence type="ECO:0000256" key="5">
    <source>
        <dbReference type="ARBA" id="ARBA00022842"/>
    </source>
</evidence>
<dbReference type="GO" id="GO:0006777">
    <property type="term" value="P:Mo-molybdopterin cofactor biosynthetic process"/>
    <property type="evidence" value="ECO:0007669"/>
    <property type="project" value="UniProtKB-KW"/>
</dbReference>
<gene>
    <name evidence="9" type="ordered locus">KNP414_01432</name>
</gene>
<dbReference type="RefSeq" id="WP_013915158.1">
    <property type="nucleotide sequence ID" value="NC_015690.1"/>
</dbReference>
<dbReference type="GO" id="GO:0046872">
    <property type="term" value="F:metal ion binding"/>
    <property type="evidence" value="ECO:0007669"/>
    <property type="project" value="UniProtKB-KW"/>
</dbReference>
<dbReference type="Gene3D" id="3.90.550.10">
    <property type="entry name" value="Spore Coat Polysaccharide Biosynthesis Protein SpsA, Chain A"/>
    <property type="match status" value="1"/>
</dbReference>
<dbReference type="KEGG" id="pms:KNP414_01432"/>
<dbReference type="EMBL" id="CP002869">
    <property type="protein sequence ID" value="AEI39996.1"/>
    <property type="molecule type" value="Genomic_DNA"/>
</dbReference>
<evidence type="ECO:0000256" key="2">
    <source>
        <dbReference type="ARBA" id="ARBA00022679"/>
    </source>
</evidence>
<dbReference type="InterPro" id="IPR025877">
    <property type="entry name" value="MobA-like_NTP_Trfase"/>
</dbReference>
<dbReference type="Proteomes" id="UP000006620">
    <property type="component" value="Chromosome"/>
</dbReference>
<keyword evidence="4" id="KW-0547">Nucleotide-binding</keyword>
<keyword evidence="6" id="KW-0342">GTP-binding</keyword>
<evidence type="ECO:0000259" key="8">
    <source>
        <dbReference type="Pfam" id="PF12804"/>
    </source>
</evidence>
<keyword evidence="2" id="KW-0808">Transferase</keyword>
<dbReference type="GO" id="GO:0005525">
    <property type="term" value="F:GTP binding"/>
    <property type="evidence" value="ECO:0007669"/>
    <property type="project" value="UniProtKB-KW"/>
</dbReference>
<evidence type="ECO:0000256" key="4">
    <source>
        <dbReference type="ARBA" id="ARBA00022741"/>
    </source>
</evidence>
<proteinExistence type="predicted"/>
<keyword evidence="5" id="KW-0460">Magnesium</keyword>
<name>F8FL77_PAEMK</name>
<dbReference type="PANTHER" id="PTHR19136:SF81">
    <property type="entry name" value="MOLYBDENUM COFACTOR GUANYLYLTRANSFERASE"/>
    <property type="match status" value="1"/>
</dbReference>
<evidence type="ECO:0000256" key="6">
    <source>
        <dbReference type="ARBA" id="ARBA00023134"/>
    </source>
</evidence>
<dbReference type="Pfam" id="PF12804">
    <property type="entry name" value="NTP_transf_3"/>
    <property type="match status" value="1"/>
</dbReference>